<dbReference type="EMBL" id="JARKIB010000008">
    <property type="protein sequence ID" value="KAJ7777032.1"/>
    <property type="molecule type" value="Genomic_DNA"/>
</dbReference>
<accession>A0AAD7K4L8</accession>
<feature type="compositionally biased region" description="Polar residues" evidence="1">
    <location>
        <begin position="20"/>
        <end position="31"/>
    </location>
</feature>
<protein>
    <submittedName>
        <fullName evidence="2">Uncharacterized protein</fullName>
    </submittedName>
</protein>
<gene>
    <name evidence="2" type="ORF">B0H16DRAFT_1853201</name>
</gene>
<feature type="region of interest" description="Disordered" evidence="1">
    <location>
        <begin position="15"/>
        <end position="35"/>
    </location>
</feature>
<sequence length="231" mass="26028">MYDNYMFGTVKTYSRKEHNSPGSLSKVLDQSNADKRRTRLCEGRYKEAKAKGHRKPVLRLMKEGRSAVVTAFVRKLDANINKWAERDPKRGTKCAAVISSSRVPEKRIVSNPPTPASALSRVLPVGVPIDVWTPKCYNEELDAREKAMYIDTGVAFPLDKFCNDQDVAKWAKMPAKQFMEKCGNDVLAQYNLPTPEEITALGLDKDCDADDDSDNKSTDLEDTDEDDEMEE</sequence>
<name>A0AAD7K4L8_9AGAR</name>
<evidence type="ECO:0000313" key="2">
    <source>
        <dbReference type="EMBL" id="KAJ7777032.1"/>
    </source>
</evidence>
<proteinExistence type="predicted"/>
<evidence type="ECO:0000256" key="1">
    <source>
        <dbReference type="SAM" id="MobiDB-lite"/>
    </source>
</evidence>
<comment type="caution">
    <text evidence="2">The sequence shown here is derived from an EMBL/GenBank/DDBJ whole genome shotgun (WGS) entry which is preliminary data.</text>
</comment>
<feature type="compositionally biased region" description="Acidic residues" evidence="1">
    <location>
        <begin position="220"/>
        <end position="231"/>
    </location>
</feature>
<keyword evidence="3" id="KW-1185">Reference proteome</keyword>
<feature type="region of interest" description="Disordered" evidence="1">
    <location>
        <begin position="202"/>
        <end position="231"/>
    </location>
</feature>
<organism evidence="2 3">
    <name type="scientific">Mycena metata</name>
    <dbReference type="NCBI Taxonomy" id="1033252"/>
    <lineage>
        <taxon>Eukaryota</taxon>
        <taxon>Fungi</taxon>
        <taxon>Dikarya</taxon>
        <taxon>Basidiomycota</taxon>
        <taxon>Agaricomycotina</taxon>
        <taxon>Agaricomycetes</taxon>
        <taxon>Agaricomycetidae</taxon>
        <taxon>Agaricales</taxon>
        <taxon>Marasmiineae</taxon>
        <taxon>Mycenaceae</taxon>
        <taxon>Mycena</taxon>
    </lineage>
</organism>
<dbReference type="AlphaFoldDB" id="A0AAD7K4L8"/>
<reference evidence="2" key="1">
    <citation type="submission" date="2023-03" db="EMBL/GenBank/DDBJ databases">
        <title>Massive genome expansion in bonnet fungi (Mycena s.s.) driven by repeated elements and novel gene families across ecological guilds.</title>
        <authorList>
            <consortium name="Lawrence Berkeley National Laboratory"/>
            <person name="Harder C.B."/>
            <person name="Miyauchi S."/>
            <person name="Viragh M."/>
            <person name="Kuo A."/>
            <person name="Thoen E."/>
            <person name="Andreopoulos B."/>
            <person name="Lu D."/>
            <person name="Skrede I."/>
            <person name="Drula E."/>
            <person name="Henrissat B."/>
            <person name="Morin E."/>
            <person name="Kohler A."/>
            <person name="Barry K."/>
            <person name="LaButti K."/>
            <person name="Morin E."/>
            <person name="Salamov A."/>
            <person name="Lipzen A."/>
            <person name="Mereny Z."/>
            <person name="Hegedus B."/>
            <person name="Baldrian P."/>
            <person name="Stursova M."/>
            <person name="Weitz H."/>
            <person name="Taylor A."/>
            <person name="Grigoriev I.V."/>
            <person name="Nagy L.G."/>
            <person name="Martin F."/>
            <person name="Kauserud H."/>
        </authorList>
    </citation>
    <scope>NUCLEOTIDE SEQUENCE</scope>
    <source>
        <strain evidence="2">CBHHK182m</strain>
    </source>
</reference>
<evidence type="ECO:0000313" key="3">
    <source>
        <dbReference type="Proteomes" id="UP001215598"/>
    </source>
</evidence>
<dbReference type="Proteomes" id="UP001215598">
    <property type="component" value="Unassembled WGS sequence"/>
</dbReference>